<accession>A0A0V0GK88</accession>
<dbReference type="AlphaFoldDB" id="A0A0V0GK88"/>
<organism evidence="1">
    <name type="scientific">Solanum chacoense</name>
    <name type="common">Chaco potato</name>
    <dbReference type="NCBI Taxonomy" id="4108"/>
    <lineage>
        <taxon>Eukaryota</taxon>
        <taxon>Viridiplantae</taxon>
        <taxon>Streptophyta</taxon>
        <taxon>Embryophyta</taxon>
        <taxon>Tracheophyta</taxon>
        <taxon>Spermatophyta</taxon>
        <taxon>Magnoliopsida</taxon>
        <taxon>eudicotyledons</taxon>
        <taxon>Gunneridae</taxon>
        <taxon>Pentapetalae</taxon>
        <taxon>asterids</taxon>
        <taxon>lamiids</taxon>
        <taxon>Solanales</taxon>
        <taxon>Solanaceae</taxon>
        <taxon>Solanoideae</taxon>
        <taxon>Solaneae</taxon>
        <taxon>Solanum</taxon>
    </lineage>
</organism>
<name>A0A0V0GK88_SOLCH</name>
<reference evidence="1" key="1">
    <citation type="submission" date="2015-12" db="EMBL/GenBank/DDBJ databases">
        <title>Gene expression during late stages of embryo sac development: a critical building block for successful pollen-pistil interactions.</title>
        <authorList>
            <person name="Liu Y."/>
            <person name="Joly V."/>
            <person name="Sabar M."/>
            <person name="Matton D.P."/>
        </authorList>
    </citation>
    <scope>NUCLEOTIDE SEQUENCE</scope>
</reference>
<protein>
    <submittedName>
        <fullName evidence="1">Putative ovule protein</fullName>
    </submittedName>
</protein>
<dbReference type="EMBL" id="GEDG01036582">
    <property type="protein sequence ID" value="JAP08625.1"/>
    <property type="molecule type" value="Transcribed_RNA"/>
</dbReference>
<evidence type="ECO:0000313" key="1">
    <source>
        <dbReference type="EMBL" id="JAP08625.1"/>
    </source>
</evidence>
<proteinExistence type="predicted"/>
<sequence length="63" mass="7217">MPLLQLIPSPDSRLLYPRFVQHDASSKHPQEYSWTHFLHPSPFDHRSVLSLICPLASGTIHTL</sequence>